<dbReference type="PROSITE" id="PS51331">
    <property type="entry name" value="THYX"/>
    <property type="match status" value="1"/>
</dbReference>
<dbReference type="GO" id="GO:0050660">
    <property type="term" value="F:flavin adenine dinucleotide binding"/>
    <property type="evidence" value="ECO:0007669"/>
    <property type="project" value="InterPro"/>
</dbReference>
<sequence>MNKNYVGEGKVQLIAGGGKIYTDIAARFVGSEKSLDEIIARPYSKELVLRIVNSGHKAAVEFDYFIFGIEGFARVTEIQLVRKRIASYMIKTGRLNKDGKRSFDIVIPKNIENNRVSYKLPVGALTLTDGTPLQNYLPDEVVELNYNIGVDEILDMIENWYEAGVRDGFPEEDLRYLKPQATEFKAIIGMNAHALSDWFSIRCCKRAQDEIRDLANKMLALCKAAAPDLFINAGPNCKVLGYCPENEMQHQDCRGKVIIKAEAMKLLKEARIKK</sequence>
<dbReference type="AlphaFoldDB" id="A0A9X4GY67"/>
<name>A0A9X4GY67_9FIRM</name>
<evidence type="ECO:0000313" key="1">
    <source>
        <dbReference type="EMBL" id="MDF9407520.1"/>
    </source>
</evidence>
<dbReference type="Gene3D" id="3.30.1360.170">
    <property type="match status" value="1"/>
</dbReference>
<dbReference type="PANTHER" id="PTHR34934:SF1">
    <property type="entry name" value="FLAVIN-DEPENDENT THYMIDYLATE SYNTHASE"/>
    <property type="match status" value="1"/>
</dbReference>
<dbReference type="CDD" id="cd20175">
    <property type="entry name" value="ThyX"/>
    <property type="match status" value="1"/>
</dbReference>
<proteinExistence type="predicted"/>
<comment type="caution">
    <text evidence="1">The sequence shown here is derived from an EMBL/GenBank/DDBJ whole genome shotgun (WGS) entry which is preliminary data.</text>
</comment>
<dbReference type="SUPFAM" id="SSF69796">
    <property type="entry name" value="Thymidylate synthase-complementing protein Thy1"/>
    <property type="match status" value="1"/>
</dbReference>
<dbReference type="EMBL" id="JAKOAV010000005">
    <property type="protein sequence ID" value="MDF9407520.1"/>
    <property type="molecule type" value="Genomic_DNA"/>
</dbReference>
<accession>A0A9X4GY67</accession>
<dbReference type="GO" id="GO:0070402">
    <property type="term" value="F:NADPH binding"/>
    <property type="evidence" value="ECO:0007669"/>
    <property type="project" value="TreeGrafter"/>
</dbReference>
<gene>
    <name evidence="1" type="ORF">L7E55_03960</name>
</gene>
<dbReference type="PANTHER" id="PTHR34934">
    <property type="entry name" value="FLAVIN-DEPENDENT THYMIDYLATE SYNTHASE"/>
    <property type="match status" value="1"/>
</dbReference>
<organism evidence="1 2">
    <name type="scientific">Pelotomaculum isophthalicicum JI</name>
    <dbReference type="NCBI Taxonomy" id="947010"/>
    <lineage>
        <taxon>Bacteria</taxon>
        <taxon>Bacillati</taxon>
        <taxon>Bacillota</taxon>
        <taxon>Clostridia</taxon>
        <taxon>Eubacteriales</taxon>
        <taxon>Desulfotomaculaceae</taxon>
        <taxon>Pelotomaculum</taxon>
    </lineage>
</organism>
<dbReference type="RefSeq" id="WP_277442756.1">
    <property type="nucleotide sequence ID" value="NZ_JAKOAV010000005.1"/>
</dbReference>
<evidence type="ECO:0000313" key="2">
    <source>
        <dbReference type="Proteomes" id="UP001154312"/>
    </source>
</evidence>
<keyword evidence="2" id="KW-1185">Reference proteome</keyword>
<dbReference type="GO" id="GO:0050797">
    <property type="term" value="F:thymidylate synthase (FAD) activity"/>
    <property type="evidence" value="ECO:0007669"/>
    <property type="project" value="InterPro"/>
</dbReference>
<dbReference type="Pfam" id="PF02511">
    <property type="entry name" value="Thy1"/>
    <property type="match status" value="1"/>
</dbReference>
<dbReference type="Proteomes" id="UP001154312">
    <property type="component" value="Unassembled WGS sequence"/>
</dbReference>
<dbReference type="InterPro" id="IPR003669">
    <property type="entry name" value="Thymidylate_synthase_ThyX"/>
</dbReference>
<protein>
    <submittedName>
        <fullName evidence="1">FAD-dependent thymidylate synthase</fullName>
    </submittedName>
</protein>
<dbReference type="GO" id="GO:0004799">
    <property type="term" value="F:thymidylate synthase activity"/>
    <property type="evidence" value="ECO:0007669"/>
    <property type="project" value="TreeGrafter"/>
</dbReference>
<reference evidence="1" key="1">
    <citation type="submission" date="2022-02" db="EMBL/GenBank/DDBJ databases">
        <authorList>
            <person name="Leng L."/>
        </authorList>
    </citation>
    <scope>NUCLEOTIDE SEQUENCE</scope>
    <source>
        <strain evidence="1">JI</strain>
    </source>
</reference>
<dbReference type="GO" id="GO:0006231">
    <property type="term" value="P:dTMP biosynthetic process"/>
    <property type="evidence" value="ECO:0007669"/>
    <property type="project" value="InterPro"/>
</dbReference>
<dbReference type="InterPro" id="IPR036098">
    <property type="entry name" value="Thymidylate_synthase_ThyX_sf"/>
</dbReference>